<evidence type="ECO:0008006" key="3">
    <source>
        <dbReference type="Google" id="ProtNLM"/>
    </source>
</evidence>
<organism evidence="1 2">
    <name type="scientific">Tulasnella calospora MUT 4182</name>
    <dbReference type="NCBI Taxonomy" id="1051891"/>
    <lineage>
        <taxon>Eukaryota</taxon>
        <taxon>Fungi</taxon>
        <taxon>Dikarya</taxon>
        <taxon>Basidiomycota</taxon>
        <taxon>Agaricomycotina</taxon>
        <taxon>Agaricomycetes</taxon>
        <taxon>Cantharellales</taxon>
        <taxon>Tulasnellaceae</taxon>
        <taxon>Tulasnella</taxon>
    </lineage>
</organism>
<dbReference type="OrthoDB" id="1924919at2759"/>
<gene>
    <name evidence="1" type="ORF">M407DRAFT_23104</name>
</gene>
<reference evidence="1 2" key="1">
    <citation type="submission" date="2014-04" db="EMBL/GenBank/DDBJ databases">
        <authorList>
            <consortium name="DOE Joint Genome Institute"/>
            <person name="Kuo A."/>
            <person name="Girlanda M."/>
            <person name="Perotto S."/>
            <person name="Kohler A."/>
            <person name="Nagy L.G."/>
            <person name="Floudas D."/>
            <person name="Copeland A."/>
            <person name="Barry K.W."/>
            <person name="Cichocki N."/>
            <person name="Veneault-Fourrey C."/>
            <person name="LaButti K."/>
            <person name="Lindquist E.A."/>
            <person name="Lipzen A."/>
            <person name="Lundell T."/>
            <person name="Morin E."/>
            <person name="Murat C."/>
            <person name="Sun H."/>
            <person name="Tunlid A."/>
            <person name="Henrissat B."/>
            <person name="Grigoriev I.V."/>
            <person name="Hibbett D.S."/>
            <person name="Martin F."/>
            <person name="Nordberg H.P."/>
            <person name="Cantor M.N."/>
            <person name="Hua S.X."/>
        </authorList>
    </citation>
    <scope>NUCLEOTIDE SEQUENCE [LARGE SCALE GENOMIC DNA]</scope>
    <source>
        <strain evidence="1 2">MUT 4182</strain>
    </source>
</reference>
<proteinExistence type="predicted"/>
<evidence type="ECO:0000313" key="2">
    <source>
        <dbReference type="Proteomes" id="UP000054248"/>
    </source>
</evidence>
<dbReference type="HOGENOM" id="CLU_133992_0_0_1"/>
<dbReference type="EMBL" id="KN823005">
    <property type="protein sequence ID" value="KIO27675.1"/>
    <property type="molecule type" value="Genomic_DNA"/>
</dbReference>
<evidence type="ECO:0000313" key="1">
    <source>
        <dbReference type="EMBL" id="KIO27675.1"/>
    </source>
</evidence>
<accession>A0A0C3QB69</accession>
<reference evidence="2" key="2">
    <citation type="submission" date="2015-01" db="EMBL/GenBank/DDBJ databases">
        <title>Evolutionary Origins and Diversification of the Mycorrhizal Mutualists.</title>
        <authorList>
            <consortium name="DOE Joint Genome Institute"/>
            <consortium name="Mycorrhizal Genomics Consortium"/>
            <person name="Kohler A."/>
            <person name="Kuo A."/>
            <person name="Nagy L.G."/>
            <person name="Floudas D."/>
            <person name="Copeland A."/>
            <person name="Barry K.W."/>
            <person name="Cichocki N."/>
            <person name="Veneault-Fourrey C."/>
            <person name="LaButti K."/>
            <person name="Lindquist E.A."/>
            <person name="Lipzen A."/>
            <person name="Lundell T."/>
            <person name="Morin E."/>
            <person name="Murat C."/>
            <person name="Riley R."/>
            <person name="Ohm R."/>
            <person name="Sun H."/>
            <person name="Tunlid A."/>
            <person name="Henrissat B."/>
            <person name="Grigoriev I.V."/>
            <person name="Hibbett D.S."/>
            <person name="Martin F."/>
        </authorList>
    </citation>
    <scope>NUCLEOTIDE SEQUENCE [LARGE SCALE GENOMIC DNA]</scope>
    <source>
        <strain evidence="2">MUT 4182</strain>
    </source>
</reference>
<dbReference type="Proteomes" id="UP000054248">
    <property type="component" value="Unassembled WGS sequence"/>
</dbReference>
<dbReference type="AlphaFoldDB" id="A0A0C3QB69"/>
<keyword evidence="2" id="KW-1185">Reference proteome</keyword>
<sequence length="132" mass="14934">MSTTQSTEHGSALAQAVDEEYEKLTRFYLDRGRTVLIDANYRREGGVRYRSTSRAVSLRLSPRSAGSTVICPPQLVAVKQIRESNFATMTRVKRAFSREMLVWSSSEAHPGITKFLGFYAEFEHSKAWLLSP</sequence>
<protein>
    <recommendedName>
        <fullName evidence="3">Protein kinase domain-containing protein</fullName>
    </recommendedName>
</protein>
<name>A0A0C3QB69_9AGAM</name>